<dbReference type="Proteomes" id="UP000198822">
    <property type="component" value="Chromosome I"/>
</dbReference>
<dbReference type="RefSeq" id="WP_092502563.1">
    <property type="nucleotide sequence ID" value="NZ_LT629695.1"/>
</dbReference>
<evidence type="ECO:0000313" key="4">
    <source>
        <dbReference type="EMBL" id="SDH29665.1"/>
    </source>
</evidence>
<evidence type="ECO:0000256" key="2">
    <source>
        <dbReference type="ARBA" id="ARBA00022679"/>
    </source>
</evidence>
<evidence type="ECO:0000256" key="1">
    <source>
        <dbReference type="ARBA" id="ARBA00022676"/>
    </source>
</evidence>
<dbReference type="SUPFAM" id="SSF53756">
    <property type="entry name" value="UDP-Glycosyltransferase/glycogen phosphorylase"/>
    <property type="match status" value="1"/>
</dbReference>
<dbReference type="PANTHER" id="PTHR12526:SF510">
    <property type="entry name" value="D-INOSITOL 3-PHOSPHATE GLYCOSYLTRANSFERASE"/>
    <property type="match status" value="1"/>
</dbReference>
<dbReference type="Gene3D" id="3.40.50.2000">
    <property type="entry name" value="Glycogen Phosphorylase B"/>
    <property type="match status" value="1"/>
</dbReference>
<keyword evidence="5" id="KW-1185">Reference proteome</keyword>
<keyword evidence="2 4" id="KW-0808">Transferase</keyword>
<sequence>MSGAAHVRLRVLVSAPLFPPAFRGGGPIRTLAALVATAPHDVAVAVVCGDRDLGAPEPLPVPRRDWLPQGRARIRYVDRRRPDAVLRALASAPPPDVVYVNGLFDPIFSMLVRAWARQRRVQVLLAPRGELAAGALAIRGGRKRAFLRVAAASGLDAGVVWHASSDREADDIRAAIGDDVAVVVREDDHALPRHASRSASPPGPLRLVFVSRLVPNKGLDVLLEALALVDEPWTLDVHGIAEDAEHAERCRALAEAPGMRDRVAFHGPLEPHAVRDVFAEHDLFAFPTAFENFGHVIAEALSVGCPVLAPDTTPWTPRLADGAGGVVESLEPAAWAERIREWALADADERTARREAAADAYDRWRDEAAPHVLAMLRDRVGGG</sequence>
<dbReference type="InterPro" id="IPR001296">
    <property type="entry name" value="Glyco_trans_1"/>
</dbReference>
<dbReference type="STRING" id="399736.SAMN04489720_0750"/>
<organism evidence="4 5">
    <name type="scientific">Agrococcus jejuensis</name>
    <dbReference type="NCBI Taxonomy" id="399736"/>
    <lineage>
        <taxon>Bacteria</taxon>
        <taxon>Bacillati</taxon>
        <taxon>Actinomycetota</taxon>
        <taxon>Actinomycetes</taxon>
        <taxon>Micrococcales</taxon>
        <taxon>Microbacteriaceae</taxon>
        <taxon>Agrococcus</taxon>
    </lineage>
</organism>
<accession>A0A1G8B8Z6</accession>
<dbReference type="EMBL" id="LT629695">
    <property type="protein sequence ID" value="SDH29665.1"/>
    <property type="molecule type" value="Genomic_DNA"/>
</dbReference>
<dbReference type="GO" id="GO:0016757">
    <property type="term" value="F:glycosyltransferase activity"/>
    <property type="evidence" value="ECO:0007669"/>
    <property type="project" value="UniProtKB-KW"/>
</dbReference>
<dbReference type="Pfam" id="PF00534">
    <property type="entry name" value="Glycos_transf_1"/>
    <property type="match status" value="1"/>
</dbReference>
<reference evidence="5" key="1">
    <citation type="submission" date="2016-10" db="EMBL/GenBank/DDBJ databases">
        <authorList>
            <person name="Varghese N."/>
            <person name="Submissions S."/>
        </authorList>
    </citation>
    <scope>NUCLEOTIDE SEQUENCE [LARGE SCALE GENOMIC DNA]</scope>
    <source>
        <strain evidence="5">DSM 22002</strain>
    </source>
</reference>
<dbReference type="PANTHER" id="PTHR12526">
    <property type="entry name" value="GLYCOSYLTRANSFERASE"/>
    <property type="match status" value="1"/>
</dbReference>
<evidence type="ECO:0000313" key="5">
    <source>
        <dbReference type="Proteomes" id="UP000198822"/>
    </source>
</evidence>
<evidence type="ECO:0000259" key="3">
    <source>
        <dbReference type="Pfam" id="PF00534"/>
    </source>
</evidence>
<gene>
    <name evidence="4" type="ORF">SAMN04489720_0750</name>
</gene>
<dbReference type="AlphaFoldDB" id="A0A1G8B8Z6"/>
<dbReference type="OrthoDB" id="8878585at2"/>
<proteinExistence type="predicted"/>
<feature type="domain" description="Glycosyl transferase family 1" evidence="3">
    <location>
        <begin position="198"/>
        <end position="357"/>
    </location>
</feature>
<keyword evidence="1" id="KW-0328">Glycosyltransferase</keyword>
<name>A0A1G8B8Z6_9MICO</name>
<protein>
    <submittedName>
        <fullName evidence="4">Glycosyltransferase involved in cell wall bisynthesis</fullName>
    </submittedName>
</protein>